<organism evidence="5 6">
    <name type="scientific">Roseibium aggregatum</name>
    <dbReference type="NCBI Taxonomy" id="187304"/>
    <lineage>
        <taxon>Bacteria</taxon>
        <taxon>Pseudomonadati</taxon>
        <taxon>Pseudomonadota</taxon>
        <taxon>Alphaproteobacteria</taxon>
        <taxon>Hyphomicrobiales</taxon>
        <taxon>Stappiaceae</taxon>
        <taxon>Roseibium</taxon>
    </lineage>
</organism>
<evidence type="ECO:0000313" key="6">
    <source>
        <dbReference type="Proteomes" id="UP000598467"/>
    </source>
</evidence>
<dbReference type="EMBL" id="JABFCZ010000029">
    <property type="protein sequence ID" value="MBD1549037.1"/>
    <property type="molecule type" value="Genomic_DNA"/>
</dbReference>
<comment type="cofactor">
    <cofactor evidence="3">
        <name>a divalent metal cation</name>
        <dbReference type="ChEBI" id="CHEBI:60240"/>
    </cofactor>
</comment>
<comment type="similarity">
    <text evidence="3">Belongs to the Nudix hydrolase family. RppH subfamily.</text>
</comment>
<evidence type="ECO:0000259" key="4">
    <source>
        <dbReference type="PROSITE" id="PS51462"/>
    </source>
</evidence>
<dbReference type="GO" id="GO:0019693">
    <property type="term" value="P:ribose phosphate metabolic process"/>
    <property type="evidence" value="ECO:0007669"/>
    <property type="project" value="TreeGrafter"/>
</dbReference>
<dbReference type="PANTHER" id="PTHR11839:SF22">
    <property type="entry name" value="NUDIX HYDROLASE 26, CHLOROPLASTIC"/>
    <property type="match status" value="1"/>
</dbReference>
<dbReference type="GO" id="GO:0008893">
    <property type="term" value="F:guanosine-3',5'-bis(diphosphate) 3'-diphosphatase activity"/>
    <property type="evidence" value="ECO:0007669"/>
    <property type="project" value="TreeGrafter"/>
</dbReference>
<dbReference type="CDD" id="cd03671">
    <property type="entry name" value="NUDIX_Ap4A_hydrolase_plant_like"/>
    <property type="match status" value="1"/>
</dbReference>
<dbReference type="InterPro" id="IPR022927">
    <property type="entry name" value="RppH"/>
</dbReference>
<sequence>MTDSTLGPDFPPARNGLPYRPCVGIMLLNAEGKVWIGKRDDGNGKSEYEFAWQMPQGGIDKGETPRAAALRELYEETSIRSVSIVAEAPVWFTYDYPEDVQQNTRKGKYGGQAQRWFALRFEGSEAEIDVLNPPDGHEVEFCAWRWEDAARLPDLIVPFKRQVYQGVVDAFSGLTA</sequence>
<reference evidence="5" key="1">
    <citation type="submission" date="2020-05" db="EMBL/GenBank/DDBJ databases">
        <title>Identification of trans-AT polyketide cluster in two marine bacteria, producers of a novel glutaramide-containing polyketide sesbanimide D and analogs.</title>
        <authorList>
            <person name="Kacar D."/>
            <person name="Rodriguez P."/>
            <person name="Canedo L."/>
            <person name="Gonzalez E."/>
            <person name="Galan B."/>
            <person name="De La Calle F."/>
            <person name="Garcia J.L."/>
        </authorList>
    </citation>
    <scope>NUCLEOTIDE SEQUENCE</scope>
    <source>
        <strain evidence="5">PHM038</strain>
    </source>
</reference>
<dbReference type="SUPFAM" id="SSF55811">
    <property type="entry name" value="Nudix"/>
    <property type="match status" value="1"/>
</dbReference>
<dbReference type="PANTHER" id="PTHR11839">
    <property type="entry name" value="UDP/ADP-SUGAR PYROPHOSPHATASE"/>
    <property type="match status" value="1"/>
</dbReference>
<feature type="short sequence motif" description="Nudix box" evidence="3">
    <location>
        <begin position="57"/>
        <end position="78"/>
    </location>
</feature>
<dbReference type="PRINTS" id="PR00502">
    <property type="entry name" value="NUDIXFAMILY"/>
</dbReference>
<dbReference type="InterPro" id="IPR015797">
    <property type="entry name" value="NUDIX_hydrolase-like_dom_sf"/>
</dbReference>
<evidence type="ECO:0000313" key="5">
    <source>
        <dbReference type="EMBL" id="MBD1549037.1"/>
    </source>
</evidence>
<proteinExistence type="inferred from homology"/>
<gene>
    <name evidence="3" type="primary">rppH</name>
    <name evidence="3" type="synonym">nudH</name>
    <name evidence="5" type="ORF">HK439_22485</name>
</gene>
<comment type="caution">
    <text evidence="5">The sequence shown here is derived from an EMBL/GenBank/DDBJ whole genome shotgun (WGS) entry which is preliminary data.</text>
</comment>
<dbReference type="AlphaFoldDB" id="A0A926S8N9"/>
<evidence type="ECO:0000256" key="2">
    <source>
        <dbReference type="ARBA" id="ARBA00022801"/>
    </source>
</evidence>
<dbReference type="InterPro" id="IPR020476">
    <property type="entry name" value="Nudix_hydrolase"/>
</dbReference>
<evidence type="ECO:0000256" key="1">
    <source>
        <dbReference type="ARBA" id="ARBA00001936"/>
    </source>
</evidence>
<feature type="domain" description="Nudix hydrolase" evidence="4">
    <location>
        <begin position="18"/>
        <end position="169"/>
    </location>
</feature>
<keyword evidence="2 3" id="KW-0378">Hydrolase</keyword>
<dbReference type="RefSeq" id="WP_190293716.1">
    <property type="nucleotide sequence ID" value="NZ_JABFCZ010000029.1"/>
</dbReference>
<dbReference type="GO" id="GO:0034432">
    <property type="term" value="F:bis(5'-adenosyl)-pentaphosphatase activity"/>
    <property type="evidence" value="ECO:0007669"/>
    <property type="project" value="TreeGrafter"/>
</dbReference>
<dbReference type="HAMAP" id="MF_00298">
    <property type="entry name" value="Nudix_RppH"/>
    <property type="match status" value="1"/>
</dbReference>
<dbReference type="PROSITE" id="PS51462">
    <property type="entry name" value="NUDIX"/>
    <property type="match status" value="1"/>
</dbReference>
<dbReference type="Proteomes" id="UP000598467">
    <property type="component" value="Unassembled WGS sequence"/>
</dbReference>
<evidence type="ECO:0000256" key="3">
    <source>
        <dbReference type="HAMAP-Rule" id="MF_00298"/>
    </source>
</evidence>
<dbReference type="Gene3D" id="3.90.79.10">
    <property type="entry name" value="Nucleoside Triphosphate Pyrophosphohydrolase"/>
    <property type="match status" value="1"/>
</dbReference>
<dbReference type="NCBIfam" id="NF001938">
    <property type="entry name" value="PRK00714.1-5"/>
    <property type="match status" value="1"/>
</dbReference>
<comment type="function">
    <text evidence="3">Accelerates the degradation of transcripts by removing pyrophosphate from the 5'-end of triphosphorylated RNA, leading to a more labile monophosphorylated state that can stimulate subsequent ribonuclease cleavage.</text>
</comment>
<dbReference type="GO" id="GO:0006753">
    <property type="term" value="P:nucleoside phosphate metabolic process"/>
    <property type="evidence" value="ECO:0007669"/>
    <property type="project" value="TreeGrafter"/>
</dbReference>
<protein>
    <recommendedName>
        <fullName evidence="3">RNA pyrophosphohydrolase</fullName>
        <ecNumber evidence="3">3.6.1.-</ecNumber>
    </recommendedName>
    <alternativeName>
        <fullName evidence="3">(Di)nucleoside polyphosphate hydrolase</fullName>
    </alternativeName>
</protein>
<comment type="cofactor">
    <cofactor evidence="1">
        <name>Mn(2+)</name>
        <dbReference type="ChEBI" id="CHEBI:29035"/>
    </cofactor>
</comment>
<dbReference type="EC" id="3.6.1.-" evidence="3"/>
<dbReference type="InterPro" id="IPR000086">
    <property type="entry name" value="NUDIX_hydrolase_dom"/>
</dbReference>
<name>A0A926S8N9_9HYPH</name>
<accession>A0A926S8N9</accession>
<dbReference type="Pfam" id="PF00293">
    <property type="entry name" value="NUDIX"/>
    <property type="match status" value="1"/>
</dbReference>